<sequence length="520" mass="59509">MQRDKITDKEIQKAYDDGLYKLKAVINSAFSLYSTDGVLVPTNLNRKVTKKDMLLLKEQFDKLPSDLELPEQSRVDYYLAMSQTSVSKLISATLGIALIGITMKLGKILRKNNKTAVLEEYRYQTERLDLTPKQAKKVRDKKKEITKDDYVFSDEKAKEYVPWLDRLWLNHDQTLNRIDNSINEMLKQGMRSQDIAEKMFPENAESMRKDNIPKAIREASNNVKRLARTEAARREDEMAEATFQATGVKQIKFVNEPGACKKCIPLQGGYPLDESPRIPKDTHPNCRCRRVPLKLEDETKPKINMDSATKDVTLIKQRLDWYLEDFKKETDIDVMETIKNGKFGDESNPYDDIKAKFIKYLLEQKGYTQLPKQVKEYSGTTVYRGIRPSSDGKVRPEDIDRHLKKGDMHISGALTSANGRGIYVTEFKLQADFYSTKGKVKDGKVFEYGISENANAIDINEANMILYKTNLTQYGTKYDINVDIIAIVSGNDIIKNGATLNILNRGAIEWKKETKTKSTE</sequence>
<proteinExistence type="predicted"/>
<keyword evidence="2" id="KW-1185">Reference proteome</keyword>
<dbReference type="PATRIC" id="fig|1423755.3.peg.737"/>
<evidence type="ECO:0000313" key="1">
    <source>
        <dbReference type="EMBL" id="KRM18898.1"/>
    </source>
</evidence>
<evidence type="ECO:0008006" key="3">
    <source>
        <dbReference type="Google" id="ProtNLM"/>
    </source>
</evidence>
<dbReference type="STRING" id="1423755.FC40_GL000684"/>
<organism evidence="1 2">
    <name type="scientific">Ligilactobacillus hayakitensis DSM 18933 = JCM 14209</name>
    <dbReference type="NCBI Taxonomy" id="1423755"/>
    <lineage>
        <taxon>Bacteria</taxon>
        <taxon>Bacillati</taxon>
        <taxon>Bacillota</taxon>
        <taxon>Bacilli</taxon>
        <taxon>Lactobacillales</taxon>
        <taxon>Lactobacillaceae</taxon>
        <taxon>Ligilactobacillus</taxon>
    </lineage>
</organism>
<dbReference type="Proteomes" id="UP000051054">
    <property type="component" value="Unassembled WGS sequence"/>
</dbReference>
<reference evidence="1 2" key="1">
    <citation type="journal article" date="2015" name="Genome Announc.">
        <title>Expanding the biotechnology potential of lactobacilli through comparative genomics of 213 strains and associated genera.</title>
        <authorList>
            <person name="Sun Z."/>
            <person name="Harris H.M."/>
            <person name="McCann A."/>
            <person name="Guo C."/>
            <person name="Argimon S."/>
            <person name="Zhang W."/>
            <person name="Yang X."/>
            <person name="Jeffery I.B."/>
            <person name="Cooney J.C."/>
            <person name="Kagawa T.F."/>
            <person name="Liu W."/>
            <person name="Song Y."/>
            <person name="Salvetti E."/>
            <person name="Wrobel A."/>
            <person name="Rasinkangas P."/>
            <person name="Parkhill J."/>
            <person name="Rea M.C."/>
            <person name="O'Sullivan O."/>
            <person name="Ritari J."/>
            <person name="Douillard F.P."/>
            <person name="Paul Ross R."/>
            <person name="Yang R."/>
            <person name="Briner A.E."/>
            <person name="Felis G.E."/>
            <person name="de Vos W.M."/>
            <person name="Barrangou R."/>
            <person name="Klaenhammer T.R."/>
            <person name="Caufield P.W."/>
            <person name="Cui Y."/>
            <person name="Zhang H."/>
            <person name="O'Toole P.W."/>
        </authorList>
    </citation>
    <scope>NUCLEOTIDE SEQUENCE [LARGE SCALE GENOMIC DNA]</scope>
    <source>
        <strain evidence="1 2">DSM 18933</strain>
    </source>
</reference>
<name>A0A0R1WM46_9LACO</name>
<evidence type="ECO:0000313" key="2">
    <source>
        <dbReference type="Proteomes" id="UP000051054"/>
    </source>
</evidence>
<gene>
    <name evidence="1" type="ORF">FC40_GL000684</name>
</gene>
<dbReference type="EMBL" id="AZGD01000090">
    <property type="protein sequence ID" value="KRM18898.1"/>
    <property type="molecule type" value="Genomic_DNA"/>
</dbReference>
<protein>
    <recommendedName>
        <fullName evidence="3">Phage Mu protein F like protein</fullName>
    </recommendedName>
</protein>
<comment type="caution">
    <text evidence="1">The sequence shown here is derived from an EMBL/GenBank/DDBJ whole genome shotgun (WGS) entry which is preliminary data.</text>
</comment>
<dbReference type="AlphaFoldDB" id="A0A0R1WM46"/>
<accession>A0A0R1WM46</accession>
<dbReference type="eggNOG" id="ENOG5034C4P">
    <property type="taxonomic scope" value="Bacteria"/>
</dbReference>